<organism evidence="1 2">
    <name type="scientific">Pseudoalteromonas agarivorans DSM 14585</name>
    <dbReference type="NCBI Taxonomy" id="1312369"/>
    <lineage>
        <taxon>Bacteria</taxon>
        <taxon>Pseudomonadati</taxon>
        <taxon>Pseudomonadota</taxon>
        <taxon>Gammaproteobacteria</taxon>
        <taxon>Alteromonadales</taxon>
        <taxon>Pseudoalteromonadaceae</taxon>
        <taxon>Pseudoalteromonas</taxon>
    </lineage>
</organism>
<dbReference type="Proteomes" id="UP000217277">
    <property type="component" value="Chromosome I"/>
</dbReference>
<reference evidence="1" key="1">
    <citation type="submission" date="2015-03" db="EMBL/GenBank/DDBJ databases">
        <authorList>
            <person name="Xie B.-B."/>
            <person name="Rong J.-C."/>
            <person name="Qin Q.-L."/>
            <person name="Zhang Y.-Z."/>
        </authorList>
    </citation>
    <scope>NUCLEOTIDE SEQUENCE</scope>
    <source>
        <strain evidence="1">DSM 14585</strain>
    </source>
</reference>
<evidence type="ECO:0000313" key="1">
    <source>
        <dbReference type="EMBL" id="ATC82142.1"/>
    </source>
</evidence>
<protein>
    <submittedName>
        <fullName evidence="1">Uncharacterized protein</fullName>
    </submittedName>
</protein>
<sequence>MFNFENKSYKAKQFILNSDLLGSFTKDFYGVFKLNFLSHAF</sequence>
<name>A0ACA8DVF6_9GAMM</name>
<evidence type="ECO:0000313" key="2">
    <source>
        <dbReference type="Proteomes" id="UP000217277"/>
    </source>
</evidence>
<gene>
    <name evidence="1" type="ORF">PAGA_a1778</name>
</gene>
<accession>A0ACA8DVF6</accession>
<dbReference type="EMBL" id="CP011011">
    <property type="protein sequence ID" value="ATC82142.1"/>
    <property type="molecule type" value="Genomic_DNA"/>
</dbReference>
<proteinExistence type="predicted"/>
<keyword evidence="2" id="KW-1185">Reference proteome</keyword>